<organism evidence="2">
    <name type="scientific">Clostridium botulinum B str. Osaka05</name>
    <dbReference type="NCBI Taxonomy" id="1407017"/>
    <lineage>
        <taxon>Bacteria</taxon>
        <taxon>Bacillati</taxon>
        <taxon>Bacillota</taxon>
        <taxon>Clostridia</taxon>
        <taxon>Eubacteriales</taxon>
        <taxon>Clostridiaceae</taxon>
        <taxon>Clostridium</taxon>
    </lineage>
</organism>
<name>A0A0S6U2W1_CLOBO</name>
<dbReference type="RefSeq" id="WP_043013476.1">
    <property type="nucleotide sequence ID" value="NZ_DF384213.1"/>
</dbReference>
<protein>
    <submittedName>
        <fullName evidence="2">Uncharacterized protein</fullName>
    </submittedName>
</protein>
<dbReference type="HOGENOM" id="CLU_217891_0_0_9"/>
<evidence type="ECO:0000256" key="1">
    <source>
        <dbReference type="SAM" id="MobiDB-lite"/>
    </source>
</evidence>
<dbReference type="AlphaFoldDB" id="A0A0S6U2W1"/>
<gene>
    <name evidence="2" type="ORF">CBO05C_1230</name>
</gene>
<dbReference type="NCBIfam" id="NF040898">
    <property type="entry name" value="CC_mini_metal"/>
    <property type="match status" value="1"/>
</dbReference>
<feature type="region of interest" description="Disordered" evidence="1">
    <location>
        <begin position="19"/>
        <end position="45"/>
    </location>
</feature>
<proteinExistence type="predicted"/>
<reference evidence="2" key="1">
    <citation type="submission" date="2013-10" db="EMBL/GenBank/DDBJ databases">
        <title>Draft genome sequence of Clostridium botulinum type B strain Osaka05.</title>
        <authorList>
            <person name="Sakaguchi Y."/>
            <person name="Hosomi K."/>
            <person name="Uchiyama J."/>
            <person name="Ogura Y."/>
            <person name="Sakaguchi M."/>
            <person name="Kohda T."/>
            <person name="Mukamoto M."/>
            <person name="Misawa N."/>
            <person name="Matsuzaki S."/>
            <person name="Hayashi T."/>
            <person name="Kozaki S."/>
        </authorList>
    </citation>
    <scope>NUCLEOTIDE SEQUENCE</scope>
    <source>
        <strain evidence="2">Osaka05</strain>
    </source>
</reference>
<accession>A0A0S6U2W1</accession>
<evidence type="ECO:0000313" key="2">
    <source>
        <dbReference type="EMBL" id="GAE01540.1"/>
    </source>
</evidence>
<dbReference type="Proteomes" id="UP000054164">
    <property type="component" value="Unassembled WGS sequence"/>
</dbReference>
<sequence>MFKFLKNFLQKLERENSKSFGNNKLDCCDLNKSNNNSGKTDNKNK</sequence>
<dbReference type="EMBL" id="DF384213">
    <property type="protein sequence ID" value="GAE01540.1"/>
    <property type="molecule type" value="Genomic_DNA"/>
</dbReference>